<dbReference type="Gene3D" id="3.30.40.10">
    <property type="entry name" value="Zinc/RING finger domain, C3HC4 (zinc finger)"/>
    <property type="match status" value="1"/>
</dbReference>
<keyword evidence="7" id="KW-1185">Reference proteome</keyword>
<protein>
    <recommendedName>
        <fullName evidence="5">RING-type domain-containing protein</fullName>
    </recommendedName>
</protein>
<feature type="domain" description="RING-type" evidence="5">
    <location>
        <begin position="242"/>
        <end position="295"/>
    </location>
</feature>
<comment type="caution">
    <text evidence="6">The sequence shown here is derived from an EMBL/GenBank/DDBJ whole genome shotgun (WGS) entry which is preliminary data.</text>
</comment>
<dbReference type="PROSITE" id="PS50089">
    <property type="entry name" value="ZF_RING_2"/>
    <property type="match status" value="1"/>
</dbReference>
<dbReference type="SUPFAM" id="SSF57850">
    <property type="entry name" value="RING/U-box"/>
    <property type="match status" value="1"/>
</dbReference>
<evidence type="ECO:0000256" key="1">
    <source>
        <dbReference type="ARBA" id="ARBA00022723"/>
    </source>
</evidence>
<proteinExistence type="predicted"/>
<keyword evidence="3" id="KW-0862">Zinc</keyword>
<keyword evidence="2 4" id="KW-0863">Zinc-finger</keyword>
<evidence type="ECO:0000256" key="2">
    <source>
        <dbReference type="ARBA" id="ARBA00022771"/>
    </source>
</evidence>
<name>A0AAV9JDE2_9PEZI</name>
<dbReference type="Pfam" id="PF13445">
    <property type="entry name" value="zf-RING_UBOX"/>
    <property type="match status" value="1"/>
</dbReference>
<dbReference type="InterPro" id="IPR013083">
    <property type="entry name" value="Znf_RING/FYVE/PHD"/>
</dbReference>
<dbReference type="EMBL" id="JAVFHQ010000033">
    <property type="protein sequence ID" value="KAK4543298.1"/>
    <property type="molecule type" value="Genomic_DNA"/>
</dbReference>
<dbReference type="Proteomes" id="UP001324427">
    <property type="component" value="Unassembled WGS sequence"/>
</dbReference>
<keyword evidence="1" id="KW-0479">Metal-binding</keyword>
<evidence type="ECO:0000259" key="5">
    <source>
        <dbReference type="PROSITE" id="PS50089"/>
    </source>
</evidence>
<dbReference type="InterPro" id="IPR001841">
    <property type="entry name" value="Znf_RING"/>
</dbReference>
<organism evidence="6 7">
    <name type="scientific">Oleoguttula mirabilis</name>
    <dbReference type="NCBI Taxonomy" id="1507867"/>
    <lineage>
        <taxon>Eukaryota</taxon>
        <taxon>Fungi</taxon>
        <taxon>Dikarya</taxon>
        <taxon>Ascomycota</taxon>
        <taxon>Pezizomycotina</taxon>
        <taxon>Dothideomycetes</taxon>
        <taxon>Dothideomycetidae</taxon>
        <taxon>Mycosphaerellales</taxon>
        <taxon>Teratosphaeriaceae</taxon>
        <taxon>Oleoguttula</taxon>
    </lineage>
</organism>
<gene>
    <name evidence="6" type="ORF">LTR36_005657</name>
</gene>
<sequence>MAIMDAELPLSYKEAHHLTSLWYPAIHLLTPDVEIPFLHPPLHDDRMHAPTDLIPNARVAENTRRDNAPETSFFTIDRADAGNLNRRPVVLAAQFPPLMRLIHDTRVHQYSVGHTTIDFVTFFGPDGKQMVRAVRRSIVRSAGGQRSGSSGSYDLPLADLLRGARFSDAPPFVITMVVFVDRLNARAIRHVSYQLQIQDIDEGDLDDEYDFKPAREIDYVDSLRALLTPVKVQELDLEDRDCSICHVAYDATTSGHCENPVALPCGHVVGEICIFKWYAGGEVRSPTGVKCPLCRQCPFSATDTRALEFGLTNGVYLEDPRYSEYENFERSCGDIDDTAYNYDDETEFTPQLAVIKQAMHLLLDGAKLEDELSTPYHLQAARSQEMRTIMREVDHEITVQAQVRPAAISEFVAAFGGVFRHLLLEEMTTSEMAPFFVSSESALDLPGLRPGLEAFMHRLLSRAARFQRLRPCNCSSGFHKHGVRTYYNAREAYE</sequence>
<dbReference type="SMART" id="SM00184">
    <property type="entry name" value="RING"/>
    <property type="match status" value="1"/>
</dbReference>
<dbReference type="InterPro" id="IPR027370">
    <property type="entry name" value="Znf-RING_euk"/>
</dbReference>
<evidence type="ECO:0000256" key="3">
    <source>
        <dbReference type="ARBA" id="ARBA00022833"/>
    </source>
</evidence>
<accession>A0AAV9JDE2</accession>
<evidence type="ECO:0000256" key="4">
    <source>
        <dbReference type="PROSITE-ProRule" id="PRU00175"/>
    </source>
</evidence>
<evidence type="ECO:0000313" key="7">
    <source>
        <dbReference type="Proteomes" id="UP001324427"/>
    </source>
</evidence>
<reference evidence="6 7" key="1">
    <citation type="submission" date="2021-11" db="EMBL/GenBank/DDBJ databases">
        <title>Black yeast isolated from Biological Soil Crust.</title>
        <authorList>
            <person name="Kurbessoian T."/>
        </authorList>
    </citation>
    <scope>NUCLEOTIDE SEQUENCE [LARGE SCALE GENOMIC DNA]</scope>
    <source>
        <strain evidence="6 7">CCFEE 5522</strain>
    </source>
</reference>
<dbReference type="AlphaFoldDB" id="A0AAV9JDE2"/>
<evidence type="ECO:0000313" key="6">
    <source>
        <dbReference type="EMBL" id="KAK4543298.1"/>
    </source>
</evidence>
<dbReference type="GO" id="GO:0008270">
    <property type="term" value="F:zinc ion binding"/>
    <property type="evidence" value="ECO:0007669"/>
    <property type="project" value="UniProtKB-KW"/>
</dbReference>